<dbReference type="InterPro" id="IPR005490">
    <property type="entry name" value="LD_TPept_cat_dom"/>
</dbReference>
<dbReference type="Pfam" id="PF03734">
    <property type="entry name" value="YkuD"/>
    <property type="match status" value="1"/>
</dbReference>
<evidence type="ECO:0000256" key="1">
    <source>
        <dbReference type="SAM" id="MobiDB-lite"/>
    </source>
</evidence>
<organism evidence="3 4">
    <name type="scientific">Cellulophaga baltica</name>
    <dbReference type="NCBI Taxonomy" id="76594"/>
    <lineage>
        <taxon>Bacteria</taxon>
        <taxon>Pseudomonadati</taxon>
        <taxon>Bacteroidota</taxon>
        <taxon>Flavobacteriia</taxon>
        <taxon>Flavobacteriales</taxon>
        <taxon>Flavobacteriaceae</taxon>
        <taxon>Cellulophaga</taxon>
    </lineage>
</organism>
<feature type="compositionally biased region" description="Polar residues" evidence="1">
    <location>
        <begin position="831"/>
        <end position="840"/>
    </location>
</feature>
<keyword evidence="4" id="KW-1185">Reference proteome</keyword>
<feature type="domain" description="EF-hand" evidence="2">
    <location>
        <begin position="596"/>
        <end position="631"/>
    </location>
</feature>
<dbReference type="InterPro" id="IPR018247">
    <property type="entry name" value="EF_Hand_1_Ca_BS"/>
</dbReference>
<dbReference type="Proteomes" id="UP000182114">
    <property type="component" value="Unassembled WGS sequence"/>
</dbReference>
<dbReference type="GO" id="GO:0005509">
    <property type="term" value="F:calcium ion binding"/>
    <property type="evidence" value="ECO:0007669"/>
    <property type="project" value="InterPro"/>
</dbReference>
<dbReference type="AlphaFoldDB" id="A0A1G7GCR7"/>
<evidence type="ECO:0000259" key="2">
    <source>
        <dbReference type="PROSITE" id="PS50222"/>
    </source>
</evidence>
<protein>
    <submittedName>
        <fullName evidence="3">L,D-transpeptidase catalytic domain</fullName>
    </submittedName>
</protein>
<evidence type="ECO:0000313" key="3">
    <source>
        <dbReference type="EMBL" id="SDE85924.1"/>
    </source>
</evidence>
<accession>A0A1G7GCR7</accession>
<sequence>MNIEYPYNIKSLTDSLKSSNRFGIYPIGKFNAWHGGIHIEGDSHVKCIADGRVIAYRIPTKYFYEDLGKGKDNPKYSNGFVLMQHYYKSEEGLEFTFYSLYNHLMSKKDYEKDDYSKKKIPDVLAEFSYKVSDQANDAIKGLEVYKLNSKKEIDKTNLVFLKYKTKVEVLTNNGKDILLESNKKYNKIKCKDYEGTTHSDVYVSKGLIVNGKANYKGDKSPKKGVIVYEEAKDTSEQLRIIEKSTKIKIDKKKSTNKWLKLEDEEGFIKNDDNLTKTKKIDEENLFFDKVVKSDGLLKAGTIIGHTGLFDSPSISQYRAAHVEVFSFEDPKDFLKGGKDSEKEENKKFLKIDKGAELQLNLKISVSIKKHTPVKILEIDDNYCKIQIIKPSAEVFYKHLNDEYKTKGHYTIKDDYTETIDGVETEIKCYEILKALFGKYLKADSPLYSKNYIIYKNTEKREAEYQPEHYDKTFWVKNNTAIQKQMAESTLIKPVKNDEFTLTEDITEYYISKPSTESDTIITKEILRINSASIPKHKDGEKQYYKITYNKKEGWIKTDDPKITKISAFDWEEFGFEVMDAGDEYCYSVKDVKNNIETSPFLEKIWKTIDENNDNIIDENEWNRAKNTKVLSQFSKLVCKHKSEWSYTESEIEKEIKEYYKIGLNQATGDKKKNLEKKQDENIALLKKRVKNTCFWDKVEKGEQETKSTFSNLSTLTLLPAAFIYYYFTNEEKKESDKKNIRSFKTSQKNVWHFHPIAFIEQMKLITGGVNHTFDNKYKATGNEVYINVITPKGRDLEGPLVVFDSSGILFKTHSLCRGSSSDRFTGGGNGDTPTGKASTSYDSIRHKGEYSYGNYGLIDLIGLEGEFKKATSNGRAGIAIHCGHTSGYYKKSLEDIGKLMGTHGCIRVYNNEMKKLGELYSDLKSQGKKIYCYIEDHDGDINDVYKFYDLKRDIKDKSRGARSANQ</sequence>
<dbReference type="RefSeq" id="WP_074538136.1">
    <property type="nucleotide sequence ID" value="NZ_FNBD01000004.1"/>
</dbReference>
<gene>
    <name evidence="3" type="ORF">SAMN04487992_104293</name>
</gene>
<reference evidence="4" key="1">
    <citation type="submission" date="2016-10" db="EMBL/GenBank/DDBJ databases">
        <authorList>
            <person name="Varghese N."/>
            <person name="Submissions S."/>
        </authorList>
    </citation>
    <scope>NUCLEOTIDE SEQUENCE [LARGE SCALE GENOMIC DNA]</scope>
    <source>
        <strain evidence="4">DSM 24729</strain>
    </source>
</reference>
<dbReference type="EMBL" id="FNBD01000004">
    <property type="protein sequence ID" value="SDE85924.1"/>
    <property type="molecule type" value="Genomic_DNA"/>
</dbReference>
<evidence type="ECO:0000313" key="4">
    <source>
        <dbReference type="Proteomes" id="UP000182114"/>
    </source>
</evidence>
<feature type="region of interest" description="Disordered" evidence="1">
    <location>
        <begin position="821"/>
        <end position="840"/>
    </location>
</feature>
<dbReference type="CDD" id="cd16913">
    <property type="entry name" value="YkuD_like"/>
    <property type="match status" value="1"/>
</dbReference>
<dbReference type="InterPro" id="IPR002048">
    <property type="entry name" value="EF_hand_dom"/>
</dbReference>
<dbReference type="PROSITE" id="PS00018">
    <property type="entry name" value="EF_HAND_1"/>
    <property type="match status" value="1"/>
</dbReference>
<dbReference type="GO" id="GO:0016740">
    <property type="term" value="F:transferase activity"/>
    <property type="evidence" value="ECO:0007669"/>
    <property type="project" value="InterPro"/>
</dbReference>
<dbReference type="PROSITE" id="PS50222">
    <property type="entry name" value="EF_HAND_2"/>
    <property type="match status" value="1"/>
</dbReference>
<name>A0A1G7GCR7_9FLAO</name>
<proteinExistence type="predicted"/>